<evidence type="ECO:0000256" key="3">
    <source>
        <dbReference type="SAM" id="MobiDB-lite"/>
    </source>
</evidence>
<feature type="region of interest" description="Disordered" evidence="3">
    <location>
        <begin position="1"/>
        <end position="28"/>
    </location>
</feature>
<name>A0A2A4CPU7_9RHOB</name>
<dbReference type="OrthoDB" id="7208816at2"/>
<evidence type="ECO:0000313" key="6">
    <source>
        <dbReference type="EMBL" id="PCD76308.1"/>
    </source>
</evidence>
<gene>
    <name evidence="6" type="ORF">CLN94_08950</name>
</gene>
<sequence length="592" mass="65760">MNAVTDKTQRNRPMAIPAAPINENPNPHPHRNIDRTLRAGLAKLTGGISPYATSSSVANWALHLVRAPGRQMELAEKAVASSAKLWSYALQPGSAPPFKAPDYDHRFRHPDWASAPFNVWSQAFLATLDWWEDATHDIPGLDHHSAERVHFMARQALDVASPSNFPLTNPEIIARLKSTNGQALMDGAAMMFADIVEIASHEPPPAPEGFKVGHDIACTPGKVIYRNELFELIQYAPQTEKVQAEPVLIVPAWIMKYYILDLSPQNSLINWLVGQGHTVFAISWRNPTAEQAELSLEDYRKRGVMEALDVVCDVVPDTKVHTVGYCLGGTILSIAAATMARDGDERLATITLLAAQTDFTEAGEILLFVDESQVAFLSDMMWEQGYLDQSQMAGAFRAIRAEDLVWTRAVRRYLMGIEEMPTDMGVWNADATRMPARMHAEYLRSLFLENRLTAGRFAVDGRVIALKDIKVPLFIVGTESDHIAPWKSVYKTKLFTDGDLHFVLTKGGHNGGIVSEPGHAKRHYRIGHRPAGARYMDPDHWLETHPKKEGSWWTEWDKWLGIHSGAQVAPPKPGGTKHPSLGAAPGSYVMQR</sequence>
<organism evidence="6 7">
    <name type="scientific">Pseudothioclava arenosa</name>
    <dbReference type="NCBI Taxonomy" id="1795308"/>
    <lineage>
        <taxon>Bacteria</taxon>
        <taxon>Pseudomonadati</taxon>
        <taxon>Pseudomonadota</taxon>
        <taxon>Alphaproteobacteria</taxon>
        <taxon>Rhodobacterales</taxon>
        <taxon>Paracoccaceae</taxon>
        <taxon>Pseudothioclava</taxon>
    </lineage>
</organism>
<evidence type="ECO:0000259" key="4">
    <source>
        <dbReference type="Pfam" id="PF07167"/>
    </source>
</evidence>
<dbReference type="Pfam" id="PF07167">
    <property type="entry name" value="PhaC_N"/>
    <property type="match status" value="1"/>
</dbReference>
<dbReference type="RefSeq" id="WP_096433355.1">
    <property type="nucleotide sequence ID" value="NZ_NTJD01000006.1"/>
</dbReference>
<dbReference type="InterPro" id="IPR022211">
    <property type="entry name" value="PHBC_N"/>
</dbReference>
<keyword evidence="2" id="KW-0012">Acyltransferase</keyword>
<dbReference type="InterPro" id="IPR051321">
    <property type="entry name" value="PHA/PHB_synthase"/>
</dbReference>
<proteinExistence type="predicted"/>
<keyword evidence="1" id="KW-0808">Transferase</keyword>
<dbReference type="GO" id="GO:0042619">
    <property type="term" value="P:poly-hydroxybutyrate biosynthetic process"/>
    <property type="evidence" value="ECO:0007669"/>
    <property type="project" value="InterPro"/>
</dbReference>
<dbReference type="GO" id="GO:0016746">
    <property type="term" value="F:acyltransferase activity"/>
    <property type="evidence" value="ECO:0007669"/>
    <property type="project" value="UniProtKB-KW"/>
</dbReference>
<dbReference type="Pfam" id="PF12551">
    <property type="entry name" value="PHBC_N"/>
    <property type="match status" value="1"/>
</dbReference>
<dbReference type="SUPFAM" id="SSF53474">
    <property type="entry name" value="alpha/beta-Hydrolases"/>
    <property type="match status" value="1"/>
</dbReference>
<feature type="compositionally biased region" description="Low complexity" evidence="3">
    <location>
        <begin position="13"/>
        <end position="25"/>
    </location>
</feature>
<dbReference type="InterPro" id="IPR029058">
    <property type="entry name" value="AB_hydrolase_fold"/>
</dbReference>
<dbReference type="AlphaFoldDB" id="A0A2A4CPU7"/>
<comment type="caution">
    <text evidence="6">The sequence shown here is derived from an EMBL/GenBank/DDBJ whole genome shotgun (WGS) entry which is preliminary data.</text>
</comment>
<feature type="domain" description="Poly-beta-hydroxybutyrate polymerase N-terminal" evidence="5">
    <location>
        <begin position="29"/>
        <end position="70"/>
    </location>
</feature>
<feature type="region of interest" description="Disordered" evidence="3">
    <location>
        <begin position="564"/>
        <end position="592"/>
    </location>
</feature>
<evidence type="ECO:0000313" key="7">
    <source>
        <dbReference type="Proteomes" id="UP000243507"/>
    </source>
</evidence>
<keyword evidence="7" id="KW-1185">Reference proteome</keyword>
<feature type="domain" description="Poly-beta-hydroxybutyrate polymerase N-terminal" evidence="4">
    <location>
        <begin position="104"/>
        <end position="272"/>
    </location>
</feature>
<evidence type="ECO:0000256" key="2">
    <source>
        <dbReference type="ARBA" id="ARBA00023315"/>
    </source>
</evidence>
<dbReference type="Gene3D" id="3.40.50.1820">
    <property type="entry name" value="alpha/beta hydrolase"/>
    <property type="match status" value="1"/>
</dbReference>
<reference evidence="6 7" key="1">
    <citation type="submission" date="2017-09" db="EMBL/GenBank/DDBJ databases">
        <title>A multilocus sequence analysis scheme for characterization of bacteria in the genus Thioclava.</title>
        <authorList>
            <person name="Liu Y."/>
            <person name="Shao Z."/>
        </authorList>
    </citation>
    <scope>NUCLEOTIDE SEQUENCE [LARGE SCALE GENOMIC DNA]</scope>
    <source>
        <strain evidence="6 7">CAU 1312</strain>
    </source>
</reference>
<evidence type="ECO:0000259" key="5">
    <source>
        <dbReference type="Pfam" id="PF12551"/>
    </source>
</evidence>
<dbReference type="Proteomes" id="UP000243507">
    <property type="component" value="Unassembled WGS sequence"/>
</dbReference>
<dbReference type="EMBL" id="NTJD01000006">
    <property type="protein sequence ID" value="PCD76308.1"/>
    <property type="molecule type" value="Genomic_DNA"/>
</dbReference>
<dbReference type="PANTHER" id="PTHR36837">
    <property type="entry name" value="POLY(3-HYDROXYALKANOATE) POLYMERASE SUBUNIT PHAC"/>
    <property type="match status" value="1"/>
</dbReference>
<protein>
    <submittedName>
        <fullName evidence="6">Poly-beta-hydroxybutyrate polymerase</fullName>
    </submittedName>
</protein>
<dbReference type="InterPro" id="IPR010941">
    <property type="entry name" value="PhaC_N"/>
</dbReference>
<dbReference type="PANTHER" id="PTHR36837:SF5">
    <property type="entry name" value="POLY-3-HYDROXYBUTYRATE SYNTHASE"/>
    <property type="match status" value="1"/>
</dbReference>
<evidence type="ECO:0000256" key="1">
    <source>
        <dbReference type="ARBA" id="ARBA00022679"/>
    </source>
</evidence>
<accession>A0A2A4CPU7</accession>